<dbReference type="SMART" id="SM01419">
    <property type="entry name" value="Thiol-ester_cl"/>
    <property type="match status" value="1"/>
</dbReference>
<dbReference type="Pfam" id="PF01835">
    <property type="entry name" value="MG2"/>
    <property type="match status" value="1"/>
</dbReference>
<evidence type="ECO:0000259" key="4">
    <source>
        <dbReference type="SMART" id="SM01360"/>
    </source>
</evidence>
<accession>A0A239PPL8</accession>
<dbReference type="PANTHER" id="PTHR40094">
    <property type="entry name" value="ALPHA-2-MACROGLOBULIN HOMOLOG"/>
    <property type="match status" value="1"/>
</dbReference>
<dbReference type="GO" id="GO:0004866">
    <property type="term" value="F:endopeptidase inhibitor activity"/>
    <property type="evidence" value="ECO:0007669"/>
    <property type="project" value="InterPro"/>
</dbReference>
<dbReference type="InterPro" id="IPR041462">
    <property type="entry name" value="Bact_A2M_MG6"/>
</dbReference>
<feature type="domain" description="Alpha-2-macroglobulin bait region" evidence="3">
    <location>
        <begin position="768"/>
        <end position="912"/>
    </location>
</feature>
<dbReference type="InterPro" id="IPR008930">
    <property type="entry name" value="Terpenoid_cyclase/PrenylTrfase"/>
</dbReference>
<dbReference type="SUPFAM" id="SSF48239">
    <property type="entry name" value="Terpenoid cyclases/Protein prenyltransferases"/>
    <property type="match status" value="1"/>
</dbReference>
<dbReference type="InterPro" id="IPR026284">
    <property type="entry name" value="A2MG_proteobact"/>
</dbReference>
<reference evidence="5 6" key="1">
    <citation type="submission" date="2017-07" db="EMBL/GenBank/DDBJ databases">
        <authorList>
            <person name="Sun Z.S."/>
            <person name="Albrecht U."/>
            <person name="Echele G."/>
            <person name="Lee C.C."/>
        </authorList>
    </citation>
    <scope>NUCLEOTIDE SEQUENCE [LARGE SCALE GENOMIC DNA]</scope>
    <source>
        <strain evidence="5 6">CGMCC 1.12710</strain>
    </source>
</reference>
<dbReference type="Gene3D" id="2.60.40.1930">
    <property type="match status" value="1"/>
</dbReference>
<dbReference type="Pfam" id="PF00207">
    <property type="entry name" value="A2M"/>
    <property type="match status" value="1"/>
</dbReference>
<dbReference type="PANTHER" id="PTHR40094:SF1">
    <property type="entry name" value="UBIQUITIN DOMAIN-CONTAINING PROTEIN"/>
    <property type="match status" value="1"/>
</dbReference>
<dbReference type="Pfam" id="PF21142">
    <property type="entry name" value="A2M_bMG2"/>
    <property type="match status" value="1"/>
</dbReference>
<dbReference type="EMBL" id="FZQA01000002">
    <property type="protein sequence ID" value="SNT72244.1"/>
    <property type="molecule type" value="Genomic_DNA"/>
</dbReference>
<dbReference type="SMART" id="SM01360">
    <property type="entry name" value="A2M"/>
    <property type="match status" value="1"/>
</dbReference>
<keyword evidence="2" id="KW-0732">Signal</keyword>
<dbReference type="InterPro" id="IPR041246">
    <property type="entry name" value="Bact_MG10"/>
</dbReference>
<dbReference type="InterPro" id="IPR001599">
    <property type="entry name" value="Macroglobln_a2"/>
</dbReference>
<name>A0A239PPL8_9PROT</name>
<dbReference type="Pfam" id="PF07703">
    <property type="entry name" value="A2M_BRD"/>
    <property type="match status" value="1"/>
</dbReference>
<dbReference type="PIRSF" id="PIRSF038980">
    <property type="entry name" value="A2M_bac"/>
    <property type="match status" value="1"/>
</dbReference>
<dbReference type="Pfam" id="PF17962">
    <property type="entry name" value="bMG6"/>
    <property type="match status" value="1"/>
</dbReference>
<proteinExistence type="inferred from homology"/>
<dbReference type="InterPro" id="IPR011625">
    <property type="entry name" value="A2M_N_BRD"/>
</dbReference>
<dbReference type="InterPro" id="IPR041203">
    <property type="entry name" value="Bact_A2M_MG5"/>
</dbReference>
<dbReference type="Gene3D" id="1.50.10.20">
    <property type="match status" value="1"/>
</dbReference>
<keyword evidence="6" id="KW-1185">Reference proteome</keyword>
<evidence type="ECO:0000259" key="3">
    <source>
        <dbReference type="SMART" id="SM01359"/>
    </source>
</evidence>
<dbReference type="Proteomes" id="UP000198346">
    <property type="component" value="Unassembled WGS sequence"/>
</dbReference>
<comment type="similarity">
    <text evidence="1">Belongs to the protease inhibitor I39 (alpha-2-macroglobulin) family. Bacterial alpha-2-macroglobulin subfamily.</text>
</comment>
<dbReference type="InterPro" id="IPR051802">
    <property type="entry name" value="YfhM-like"/>
</dbReference>
<protein>
    <recommendedName>
        <fullName evidence="7">Alpha-2-macroglobulin</fullName>
    </recommendedName>
</protein>
<dbReference type="Pfam" id="PF17973">
    <property type="entry name" value="bMG10"/>
    <property type="match status" value="1"/>
</dbReference>
<evidence type="ECO:0000313" key="5">
    <source>
        <dbReference type="EMBL" id="SNT72244.1"/>
    </source>
</evidence>
<dbReference type="RefSeq" id="WP_143265952.1">
    <property type="nucleotide sequence ID" value="NZ_FZQA01000002.1"/>
</dbReference>
<dbReference type="Pfam" id="PF11974">
    <property type="entry name" value="bMG3"/>
    <property type="match status" value="1"/>
</dbReference>
<dbReference type="InterPro" id="IPR021868">
    <property type="entry name" value="Alpha_2_Macroglob_MG3"/>
</dbReference>
<evidence type="ECO:0000313" key="6">
    <source>
        <dbReference type="Proteomes" id="UP000198346"/>
    </source>
</evidence>
<evidence type="ECO:0000256" key="2">
    <source>
        <dbReference type="ARBA" id="ARBA00022729"/>
    </source>
</evidence>
<gene>
    <name evidence="5" type="ORF">SAMN06297382_1281</name>
</gene>
<dbReference type="OrthoDB" id="9767116at2"/>
<evidence type="ECO:0008006" key="7">
    <source>
        <dbReference type="Google" id="ProtNLM"/>
    </source>
</evidence>
<dbReference type="InterPro" id="IPR049120">
    <property type="entry name" value="A2M_bMG2"/>
</dbReference>
<dbReference type="InterPro" id="IPR002890">
    <property type="entry name" value="MG2"/>
</dbReference>
<dbReference type="SMART" id="SM01359">
    <property type="entry name" value="A2M_N_2"/>
    <property type="match status" value="1"/>
</dbReference>
<feature type="domain" description="Alpha-2-macroglobulin" evidence="4">
    <location>
        <begin position="970"/>
        <end position="1059"/>
    </location>
</feature>
<dbReference type="CDD" id="cd02891">
    <property type="entry name" value="A2M_like"/>
    <property type="match status" value="1"/>
</dbReference>
<dbReference type="Pfam" id="PF17972">
    <property type="entry name" value="bMG5"/>
    <property type="match status" value="1"/>
</dbReference>
<dbReference type="InterPro" id="IPR047565">
    <property type="entry name" value="Alpha-macroglob_thiol-ester_cl"/>
</dbReference>
<organism evidence="5 6">
    <name type="scientific">Amphiplicatus metriothermophilus</name>
    <dbReference type="NCBI Taxonomy" id="1519374"/>
    <lineage>
        <taxon>Bacteria</taxon>
        <taxon>Pseudomonadati</taxon>
        <taxon>Pseudomonadota</taxon>
        <taxon>Alphaproteobacteria</taxon>
        <taxon>Parvularculales</taxon>
        <taxon>Parvularculaceae</taxon>
        <taxon>Amphiplicatus</taxon>
    </lineage>
</organism>
<evidence type="ECO:0000256" key="1">
    <source>
        <dbReference type="ARBA" id="ARBA00010556"/>
    </source>
</evidence>
<sequence length="1649" mass="176725">MKRSKAALVFAGLLAAFAVGLLAGRYVIPSEGEAPSAPLGLTAPAARDEAAGPPSRYGFQAPRAADARRAGPAVVEGFQFLRLALDTSRETPRACFQFSEKLDDSGETDYADYVRLTPGARPAVSVDGQSLCLSGLAFDTDYRATLRAGLPSASGARLERATEVAVAFGDKPAYVGFAGDGVVLPRLEADGLGLETVNVEKVEIVIRRVSDRSLARKQIVRGEAVPEDEYSHVYEGESGEDVGVVVYEGALDIEAERNRTVTTVFPLGAALKELKPGAYFIRAKDVSPGADRYRAAQAWRWVMFTDIALTAYSSEEGIDVFARSLTTARPLAGVTLDLIAANNDRLARAATDASGRARFDGAAVGGDYPLVPRMIMAYGPQEDFAALDLQRAPLDLSDRDVGGRAPPPKLDGYLYADRGIYRPGETAHITGLLRDEAGRAVPDRPMTLTVYRPNNTEAAKIRIEKTEIGGFSRAFDVPAAAPRGVWRVVAEADGAGIVGSLEFSVEDFTPQRLEVTLDMDETTPIRPGETRPVKVRGRFLYGAPASGLAVEAEARLRLDPNPFPDFSGYRYGPVDGRFDERFIRLPNAALDAAGETSLALDVADAPRKVGAPLRADLVVGVIEPGGRVVRESARIPVRPDEAYVGLRLAGEGAGVGQNEPVEIEAVLVGWDGKARAGALEWRLVEEDYWFDWYRDDGQWRWRRSFKDVLIGEGRAEAGADAPARIVQRLDPGSYRLVATDPDSGARSDIRFYVGWRSHAAGAETPDQASLDAPAEPVKPGARARLTLSPPYAGEAIVVVATDRVHLVQRLKVGPQGREIVIDTDPAWGAGFYVLATVVTPRAAVDRPVPRRAMGVAYVPFDMGARTLAVTLDAPEKIRPRQKLDLPVRIAGAQRGEQVMLTLTAVDEGILRLTKFGSPDPAAYYYGKKRLGVEIRDDYGRILNANLAAPARFGGDQIGGEGLTVVPTKSVALYSGLVALGPDGTARVPVEIPDFNGELRLMAVAWSADKLGAAARPLTVRDPVPAELALPRFLAPGDRAEATLLIDNVEGAAGEYRVSLKGEGPVVLDETASFDLAAGARQTARFAFAADREGVGAVTLSVQGPDGFAVERSYPIQARTPYFPVTNVSTAALAPGQRFSASAALIEPFVPGSAEVTVSFSRLRGVEPGPLLDALYRYPYGCTEQIVSVAMPLLFVDALGGEAGRGPDRAARPRVQKAVNTLLERQSADGAFGLWREGDGAASPWLGAYAVDFLARAKAEGYAVPEEALTRAYDALAQVARVDRWTAVRYDMRANTGPGSNDADELLRRRAAAYAMYVLARAGRADLSDLRYFHDALLEKTPGPLARAHIAAALALMGDRARSANAFDKAVEAIGYDNTGDYYQTPLRDVAGALALAAEAGRDGLVERLSETFAQMMKEPERLHTQEKAFVLLASQALLRRAGPVVLSRDGTRLDGLPPAPSFALAPEELAQGVSFRNDGDGPVFRTVTVSGAPKEAPPPRASGFALSKRYATRDGRPVDLSALRQNDRIVVVLTGRAEADRLHPAVIADLLPAGLEIETVLRPEDGAGRDRSGPYKWIGEINHARVAEARDDRFVAALDLRRERFTLAYVARAVTPGAFVAPGAAIEDMYRPGVGARTAVERLSIAAAE</sequence>